<dbReference type="InterPro" id="IPR022201">
    <property type="entry name" value="DUF3726"/>
</dbReference>
<comment type="caution">
    <text evidence="1">The sequence shown here is derived from an EMBL/GenBank/DDBJ whole genome shotgun (WGS) entry which is preliminary data.</text>
</comment>
<evidence type="ECO:0000313" key="2">
    <source>
        <dbReference type="Proteomes" id="UP000249299"/>
    </source>
</evidence>
<evidence type="ECO:0008006" key="3">
    <source>
        <dbReference type="Google" id="ProtNLM"/>
    </source>
</evidence>
<sequence length="244" mass="24472">MSAPATPLSLNEIKFFFTRAAVGAGAPFGFGESFSKSLIFLAAIGLDPAAVAAPALDALAEGTSVPVAAFDDGPKGLTARPATEGAPVSAIYAGPAVADRLLLLAARGDALPVLLPAVDQPALVLAAIGTSSLAAPRIVISWHNGTDAIRMVRSGDGVDISGTTLAGLVCPAPASATVMLAEADGLPPFSAEAFLKARSGRLVEGVAVDGESFAAVQRHFRKCLVPSTDRSRIAGAGAGLTDND</sequence>
<proteinExistence type="predicted"/>
<organism evidence="1 2">
    <name type="scientific">Rhodobium orientis</name>
    <dbReference type="NCBI Taxonomy" id="34017"/>
    <lineage>
        <taxon>Bacteria</taxon>
        <taxon>Pseudomonadati</taxon>
        <taxon>Pseudomonadota</taxon>
        <taxon>Alphaproteobacteria</taxon>
        <taxon>Hyphomicrobiales</taxon>
        <taxon>Rhodobiaceae</taxon>
        <taxon>Rhodobium</taxon>
    </lineage>
</organism>
<protein>
    <recommendedName>
        <fullName evidence="3">DUF3726 domain-containing protein</fullName>
    </recommendedName>
</protein>
<evidence type="ECO:0000313" key="1">
    <source>
        <dbReference type="EMBL" id="RAI26532.1"/>
    </source>
</evidence>
<reference evidence="1 2" key="1">
    <citation type="submission" date="2017-07" db="EMBL/GenBank/DDBJ databases">
        <title>Draft Genome Sequences of Select Purple Nonsulfur Bacteria.</title>
        <authorList>
            <person name="Lasarre B."/>
            <person name="Mckinlay J.B."/>
        </authorList>
    </citation>
    <scope>NUCLEOTIDE SEQUENCE [LARGE SCALE GENOMIC DNA]</scope>
    <source>
        <strain evidence="1 2">DSM 11290</strain>
    </source>
</reference>
<accession>A0A327JNR3</accession>
<keyword evidence="2" id="KW-1185">Reference proteome</keyword>
<dbReference type="EMBL" id="NPEV01000029">
    <property type="protein sequence ID" value="RAI26532.1"/>
    <property type="molecule type" value="Genomic_DNA"/>
</dbReference>
<dbReference type="Pfam" id="PF12525">
    <property type="entry name" value="DUF3726"/>
    <property type="match status" value="1"/>
</dbReference>
<dbReference type="RefSeq" id="WP_170138526.1">
    <property type="nucleotide sequence ID" value="NZ_JACIGG010000019.1"/>
</dbReference>
<dbReference type="Proteomes" id="UP000249299">
    <property type="component" value="Unassembled WGS sequence"/>
</dbReference>
<dbReference type="AlphaFoldDB" id="A0A327JNR3"/>
<name>A0A327JNR3_9HYPH</name>
<gene>
    <name evidence="1" type="ORF">CH339_13780</name>
</gene>